<dbReference type="EMBL" id="VTFT01000003">
    <property type="protein sequence ID" value="TYT23026.1"/>
    <property type="molecule type" value="Genomic_DNA"/>
</dbReference>
<dbReference type="OrthoDB" id="9808590at2"/>
<dbReference type="SUPFAM" id="SSF53756">
    <property type="entry name" value="UDP-Glycosyltransferase/glycogen phosphorylase"/>
    <property type="match status" value="1"/>
</dbReference>
<evidence type="ECO:0000313" key="1">
    <source>
        <dbReference type="EMBL" id="TYT23026.1"/>
    </source>
</evidence>
<name>A0A5D4XEC7_9GAMM</name>
<dbReference type="PANTHER" id="PTHR12526:SF636">
    <property type="entry name" value="BLL3647 PROTEIN"/>
    <property type="match status" value="1"/>
</dbReference>
<keyword evidence="2" id="KW-1185">Reference proteome</keyword>
<organism evidence="1 2">
    <name type="scientific">Luteimonas viscosa</name>
    <dbReference type="NCBI Taxonomy" id="1132694"/>
    <lineage>
        <taxon>Bacteria</taxon>
        <taxon>Pseudomonadati</taxon>
        <taxon>Pseudomonadota</taxon>
        <taxon>Gammaproteobacteria</taxon>
        <taxon>Lysobacterales</taxon>
        <taxon>Lysobacteraceae</taxon>
        <taxon>Luteimonas</taxon>
    </lineage>
</organism>
<protein>
    <submittedName>
        <fullName evidence="1">Glycosyltransferase family 4 protein</fullName>
    </submittedName>
</protein>
<dbReference type="PANTHER" id="PTHR12526">
    <property type="entry name" value="GLYCOSYLTRANSFERASE"/>
    <property type="match status" value="1"/>
</dbReference>
<dbReference type="Proteomes" id="UP000324973">
    <property type="component" value="Unassembled WGS sequence"/>
</dbReference>
<sequence>MSRRYGRPTWRAGAMLHMQCGRSSVTWRGPGAMADPVRILVLANLPPWVMGGAEHQTARLVEQWCLMGAHVEVAGFRIPDGVVRLGDAEVKTYRLRSISGLGRTARGGTYLASLLVFARRHRKRFDVAYCRGLADAALGLSLARGLGLWRAPILAVPINAHGQGDASFVRSVPLSPQWRSLMNRQLGAINLINSAINGELDALGLYEPRRSFIPNGIEIRPQIVRTHVGRPRRLMWTGRFEHQKGLDLLVDALRCMHEIEGRCTIDLYGDGPLRQHIADLVVSNGLGGVVRFGGVLGKDEVRDRLTDSDAFVLPSRYEGMSNSALEAMEAGLPVLCTSCGGIDQTVQEGAGWVCAANDPEDLRRTLRRMLSETDDAWLEMGSKARLLVEQRFRIEDIAARNLELLHDLARVGA</sequence>
<dbReference type="CDD" id="cd03801">
    <property type="entry name" value="GT4_PimA-like"/>
    <property type="match status" value="1"/>
</dbReference>
<comment type="caution">
    <text evidence="1">The sequence shown here is derived from an EMBL/GenBank/DDBJ whole genome shotgun (WGS) entry which is preliminary data.</text>
</comment>
<gene>
    <name evidence="1" type="ORF">FZO89_17415</name>
</gene>
<reference evidence="1 2" key="1">
    <citation type="submission" date="2019-08" db="EMBL/GenBank/DDBJ databases">
        <title>Luteimonas viscosus sp. nov., isolated from soil of a sunflower field.</title>
        <authorList>
            <person name="Jianli Z."/>
            <person name="Ying Z."/>
        </authorList>
    </citation>
    <scope>NUCLEOTIDE SEQUENCE [LARGE SCALE GENOMIC DNA]</scope>
    <source>
        <strain evidence="1 2">XBU10</strain>
    </source>
</reference>
<dbReference type="Pfam" id="PF13692">
    <property type="entry name" value="Glyco_trans_1_4"/>
    <property type="match status" value="1"/>
</dbReference>
<dbReference type="Gene3D" id="3.40.50.2000">
    <property type="entry name" value="Glycogen Phosphorylase B"/>
    <property type="match status" value="2"/>
</dbReference>
<proteinExistence type="predicted"/>
<keyword evidence="1" id="KW-0808">Transferase</keyword>
<evidence type="ECO:0000313" key="2">
    <source>
        <dbReference type="Proteomes" id="UP000324973"/>
    </source>
</evidence>
<dbReference type="AlphaFoldDB" id="A0A5D4XEC7"/>
<dbReference type="GO" id="GO:0016757">
    <property type="term" value="F:glycosyltransferase activity"/>
    <property type="evidence" value="ECO:0007669"/>
    <property type="project" value="TreeGrafter"/>
</dbReference>
<accession>A0A5D4XEC7</accession>